<dbReference type="Proteomes" id="UP000196531">
    <property type="component" value="Unassembled WGS sequence"/>
</dbReference>
<evidence type="ECO:0000259" key="1">
    <source>
        <dbReference type="Pfam" id="PF04187"/>
    </source>
</evidence>
<feature type="domain" description="Haem-binding uptake Tiki superfamily ChaN" evidence="1">
    <location>
        <begin position="21"/>
        <end position="88"/>
    </location>
</feature>
<name>A0A1Y5FEB7_9BACT</name>
<dbReference type="InterPro" id="IPR007314">
    <property type="entry name" value="Cofac_haem-bd_dom"/>
</dbReference>
<dbReference type="SUPFAM" id="SSF159501">
    <property type="entry name" value="EreA/ChaN-like"/>
    <property type="match status" value="1"/>
</dbReference>
<sequence>MDDESRETLADTLVIYKVNGGVNLALEMIESNHQYLLDNFSKELAGSTADLIEYLDIRWGYNTSSYMYLIEQARTLKLKLLAIDLSKNLWPAETTIFPVLPDISKVRAAREAHMAKILCVQKDIKTLVLVGSFHSKKRFLPKALRAECELESESFSLREISLL</sequence>
<reference evidence="3" key="1">
    <citation type="journal article" date="2017" name="Proc. Natl. Acad. Sci. U.S.A.">
        <title>Simulation of Deepwater Horizon oil plume reveals substrate specialization within a complex community of hydrocarbon-degraders.</title>
        <authorList>
            <person name="Hu P."/>
            <person name="Dubinsky E.A."/>
            <person name="Probst A.J."/>
            <person name="Wang J."/>
            <person name="Sieber C.M.K."/>
            <person name="Tom L.M."/>
            <person name="Gardinali P."/>
            <person name="Banfield J.F."/>
            <person name="Atlas R.M."/>
            <person name="Andersen G.L."/>
        </authorList>
    </citation>
    <scope>NUCLEOTIDE SEQUENCE [LARGE SCALE GENOMIC DNA]</scope>
</reference>
<accession>A0A1Y5FEB7</accession>
<evidence type="ECO:0000313" key="3">
    <source>
        <dbReference type="Proteomes" id="UP000196531"/>
    </source>
</evidence>
<gene>
    <name evidence="2" type="ORF">A9Q84_11440</name>
</gene>
<evidence type="ECO:0000313" key="2">
    <source>
        <dbReference type="EMBL" id="OUR96942.1"/>
    </source>
</evidence>
<proteinExistence type="predicted"/>
<dbReference type="EMBL" id="MAAO01000006">
    <property type="protein sequence ID" value="OUR96942.1"/>
    <property type="molecule type" value="Genomic_DNA"/>
</dbReference>
<comment type="caution">
    <text evidence="2">The sequence shown here is derived from an EMBL/GenBank/DDBJ whole genome shotgun (WGS) entry which is preliminary data.</text>
</comment>
<dbReference type="Gene3D" id="3.40.50.11550">
    <property type="match status" value="1"/>
</dbReference>
<dbReference type="Pfam" id="PF04187">
    <property type="entry name" value="Cofac_haem_bdg"/>
    <property type="match status" value="1"/>
</dbReference>
<protein>
    <recommendedName>
        <fullName evidence="1">Haem-binding uptake Tiki superfamily ChaN domain-containing protein</fullName>
    </recommendedName>
</protein>
<dbReference type="AlphaFoldDB" id="A0A1Y5FEB7"/>
<organism evidence="2 3">
    <name type="scientific">Halobacteriovorax marinus</name>
    <dbReference type="NCBI Taxonomy" id="97084"/>
    <lineage>
        <taxon>Bacteria</taxon>
        <taxon>Pseudomonadati</taxon>
        <taxon>Bdellovibrionota</taxon>
        <taxon>Bacteriovoracia</taxon>
        <taxon>Bacteriovoracales</taxon>
        <taxon>Halobacteriovoraceae</taxon>
        <taxon>Halobacteriovorax</taxon>
    </lineage>
</organism>